<evidence type="ECO:0000256" key="1">
    <source>
        <dbReference type="ARBA" id="ARBA00006566"/>
    </source>
</evidence>
<dbReference type="PANTHER" id="PTHR10457:SF7">
    <property type="entry name" value="GALACTOKINASE-RELATED"/>
    <property type="match status" value="1"/>
</dbReference>
<dbReference type="NCBIfam" id="TIGR00131">
    <property type="entry name" value="gal_kin"/>
    <property type="match status" value="1"/>
</dbReference>
<dbReference type="FunFam" id="3.30.70.890:FF:000001">
    <property type="entry name" value="Galactokinase"/>
    <property type="match status" value="1"/>
</dbReference>
<evidence type="ECO:0000256" key="3">
    <source>
        <dbReference type="ARBA" id="ARBA00022723"/>
    </source>
</evidence>
<evidence type="ECO:0000313" key="17">
    <source>
        <dbReference type="Proteomes" id="UP000256621"/>
    </source>
</evidence>
<evidence type="ECO:0000256" key="10">
    <source>
        <dbReference type="NCBIfam" id="TIGR00131"/>
    </source>
</evidence>
<proteinExistence type="inferred from homology"/>
<evidence type="ECO:0000256" key="6">
    <source>
        <dbReference type="ARBA" id="ARBA00022840"/>
    </source>
</evidence>
<dbReference type="GO" id="GO:0005829">
    <property type="term" value="C:cytosol"/>
    <property type="evidence" value="ECO:0007669"/>
    <property type="project" value="TreeGrafter"/>
</dbReference>
<dbReference type="InterPro" id="IPR013750">
    <property type="entry name" value="GHMP_kinase_C_dom"/>
</dbReference>
<dbReference type="Pfam" id="PF00288">
    <property type="entry name" value="GHMP_kinases_N"/>
    <property type="match status" value="1"/>
</dbReference>
<evidence type="ECO:0000313" key="15">
    <source>
        <dbReference type="EMBL" id="PGF33919.1"/>
    </source>
</evidence>
<accession>A0A2B7I9B6</accession>
<comment type="similarity">
    <text evidence="1">Belongs to the GHMP kinase family. GalK subfamily.</text>
</comment>
<keyword evidence="2 14" id="KW-0808">Transferase</keyword>
<evidence type="ECO:0000256" key="2">
    <source>
        <dbReference type="ARBA" id="ARBA00022679"/>
    </source>
</evidence>
<evidence type="ECO:0000259" key="12">
    <source>
        <dbReference type="Pfam" id="PF08544"/>
    </source>
</evidence>
<keyword evidence="9" id="KW-0119">Carbohydrate metabolism</keyword>
<evidence type="ECO:0000313" key="14">
    <source>
        <dbReference type="EMBL" id="AXM07236.1"/>
    </source>
</evidence>
<dbReference type="EMBL" id="MVCE01000003">
    <property type="protein sequence ID" value="PGF33919.1"/>
    <property type="molecule type" value="Genomic_DNA"/>
</dbReference>
<dbReference type="PIRSF" id="PIRSF000530">
    <property type="entry name" value="Galactokinase"/>
    <property type="match status" value="1"/>
</dbReference>
<dbReference type="OrthoDB" id="250531at2"/>
<reference evidence="14 17" key="2">
    <citation type="submission" date="2018-08" db="EMBL/GenBank/DDBJ databases">
        <title>Genome sequencing of Cutibacterium acnes KCOM 1315.</title>
        <authorList>
            <person name="Kook J.-K."/>
            <person name="Park S.-N."/>
            <person name="Lim Y.K."/>
        </authorList>
    </citation>
    <scope>NUCLEOTIDE SEQUENCE [LARGE SCALE GENOMIC DNA]</scope>
    <source>
        <strain evidence="14 17">KCOM 1315</strain>
    </source>
</reference>
<dbReference type="GO" id="GO:0006012">
    <property type="term" value="P:galactose metabolic process"/>
    <property type="evidence" value="ECO:0007669"/>
    <property type="project" value="UniProtKB-UniRule"/>
</dbReference>
<keyword evidence="3" id="KW-0479">Metal-binding</keyword>
<dbReference type="InterPro" id="IPR019741">
    <property type="entry name" value="Galactokinase_CS"/>
</dbReference>
<feature type="domain" description="GHMP kinase N-terminal" evidence="11">
    <location>
        <begin position="119"/>
        <end position="207"/>
    </location>
</feature>
<gene>
    <name evidence="14" type="primary">galK</name>
    <name evidence="15" type="ORF">B1B09_08455</name>
    <name evidence="14" type="ORF">DXN06_08920</name>
</gene>
<dbReference type="PRINTS" id="PR00473">
    <property type="entry name" value="GALCTOKINASE"/>
</dbReference>
<evidence type="ECO:0000256" key="7">
    <source>
        <dbReference type="ARBA" id="ARBA00022842"/>
    </source>
</evidence>
<dbReference type="InterPro" id="IPR000705">
    <property type="entry name" value="Galactokinase"/>
</dbReference>
<sequence>MSQTPHAIAADHQTPTIGTAWSVEEGATRARHLFGGHIGGSPDGVWAAPGRVNIIGEHTDYNNGFCLPIALPHRTYVAARRRDDDKVILVSQLDDSVLTWEGTLDEIAPGSVAGWKAYTGGVAWALRQAGHGLGGFEAALVTCVPLGAGLSSSAAVECGVGLALADLYDLDLTDSDSGRIGLVNAARAAENEVAEAPTGGLDQTASLRTTEGHALLIDCDDWSVRQVPFNLATADLELLVIDTCAPHRLVDGQYEARRRACENAARILGVGSLRDVGDLGAAVAALDDEGMASRVRHVVTENDRVTQFVKLLDTGQIREVGPLMNASHDSLRDDYEVTCPELDTAVDAARAAGALGARMTGGGFGGCAIALVDRDVRNKVATQVADSFREAGFAHPEFYVVTPGPAALRVQ</sequence>
<dbReference type="AlphaFoldDB" id="A0A2B7I9B6"/>
<evidence type="ECO:0000259" key="11">
    <source>
        <dbReference type="Pfam" id="PF00288"/>
    </source>
</evidence>
<dbReference type="PRINTS" id="PR00959">
    <property type="entry name" value="MEVGALKINASE"/>
</dbReference>
<dbReference type="InterPro" id="IPR006206">
    <property type="entry name" value="Mevalonate/galactokinase"/>
</dbReference>
<dbReference type="SUPFAM" id="SSF55060">
    <property type="entry name" value="GHMP Kinase, C-terminal domain"/>
    <property type="match status" value="1"/>
</dbReference>
<dbReference type="SUPFAM" id="SSF54211">
    <property type="entry name" value="Ribosomal protein S5 domain 2-like"/>
    <property type="match status" value="1"/>
</dbReference>
<dbReference type="InterPro" id="IPR006204">
    <property type="entry name" value="GHMP_kinase_N_dom"/>
</dbReference>
<dbReference type="InterPro" id="IPR006203">
    <property type="entry name" value="GHMP_knse_ATP-bd_CS"/>
</dbReference>
<dbReference type="InterPro" id="IPR019539">
    <property type="entry name" value="GalKase_N"/>
</dbReference>
<dbReference type="GO" id="GO:0005524">
    <property type="term" value="F:ATP binding"/>
    <property type="evidence" value="ECO:0007669"/>
    <property type="project" value="UniProtKB-UniRule"/>
</dbReference>
<dbReference type="InterPro" id="IPR014721">
    <property type="entry name" value="Ribsml_uS5_D2-typ_fold_subgr"/>
</dbReference>
<dbReference type="GeneID" id="92858125"/>
<dbReference type="RefSeq" id="WP_002518187.1">
    <property type="nucleotide sequence ID" value="NZ_AP022844.1"/>
</dbReference>
<evidence type="ECO:0000256" key="9">
    <source>
        <dbReference type="ARBA" id="ARBA00023277"/>
    </source>
</evidence>
<dbReference type="InterPro" id="IPR036554">
    <property type="entry name" value="GHMP_kinase_C_sf"/>
</dbReference>
<keyword evidence="5" id="KW-0418">Kinase</keyword>
<organism evidence="15 16">
    <name type="scientific">Cutibacterium acnes</name>
    <name type="common">Propionibacterium acnes</name>
    <dbReference type="NCBI Taxonomy" id="1747"/>
    <lineage>
        <taxon>Bacteria</taxon>
        <taxon>Bacillati</taxon>
        <taxon>Actinomycetota</taxon>
        <taxon>Actinomycetes</taxon>
        <taxon>Propionibacteriales</taxon>
        <taxon>Propionibacteriaceae</taxon>
        <taxon>Cutibacterium</taxon>
    </lineage>
</organism>
<dbReference type="Gene3D" id="3.30.70.890">
    <property type="entry name" value="GHMP kinase, C-terminal domain"/>
    <property type="match status" value="1"/>
</dbReference>
<evidence type="ECO:0000313" key="16">
    <source>
        <dbReference type="Proteomes" id="UP000226191"/>
    </source>
</evidence>
<evidence type="ECO:0000256" key="8">
    <source>
        <dbReference type="ARBA" id="ARBA00023144"/>
    </source>
</evidence>
<dbReference type="PROSITE" id="PS00106">
    <property type="entry name" value="GALACTOKINASE"/>
    <property type="match status" value="1"/>
</dbReference>
<keyword evidence="6" id="KW-0067">ATP-binding</keyword>
<dbReference type="Gene3D" id="3.30.230.10">
    <property type="match status" value="1"/>
</dbReference>
<evidence type="ECO:0000256" key="4">
    <source>
        <dbReference type="ARBA" id="ARBA00022741"/>
    </source>
</evidence>
<feature type="domain" description="GHMP kinase C-terminal" evidence="12">
    <location>
        <begin position="309"/>
        <end position="388"/>
    </location>
</feature>
<dbReference type="Pfam" id="PF10509">
    <property type="entry name" value="GalKase_gal_bdg"/>
    <property type="match status" value="1"/>
</dbReference>
<keyword evidence="8" id="KW-0299">Galactose metabolism</keyword>
<evidence type="ECO:0000256" key="5">
    <source>
        <dbReference type="ARBA" id="ARBA00022777"/>
    </source>
</evidence>
<dbReference type="EC" id="2.7.1.6" evidence="10"/>
<evidence type="ECO:0000259" key="13">
    <source>
        <dbReference type="Pfam" id="PF10509"/>
    </source>
</evidence>
<dbReference type="GO" id="GO:0004335">
    <property type="term" value="F:galactokinase activity"/>
    <property type="evidence" value="ECO:0007669"/>
    <property type="project" value="UniProtKB-UniRule"/>
</dbReference>
<dbReference type="Pfam" id="PF08544">
    <property type="entry name" value="GHMP_kinases_C"/>
    <property type="match status" value="1"/>
</dbReference>
<dbReference type="GO" id="GO:0046872">
    <property type="term" value="F:metal ion binding"/>
    <property type="evidence" value="ECO:0007669"/>
    <property type="project" value="UniProtKB-KW"/>
</dbReference>
<dbReference type="InterPro" id="IPR020568">
    <property type="entry name" value="Ribosomal_Su5_D2-typ_SF"/>
</dbReference>
<reference evidence="15 16" key="1">
    <citation type="submission" date="2017-02" db="EMBL/GenBank/DDBJ databases">
        <title>Prevalence of linear plasmids in Cutibacterium acnes isolates obtained from cancerous prostatic tissue.</title>
        <authorList>
            <person name="Davidsson S."/>
            <person name="Bruggemann H."/>
        </authorList>
    </citation>
    <scope>NUCLEOTIDE SEQUENCE [LARGE SCALE GENOMIC DNA]</scope>
    <source>
        <strain evidence="15 16">11-78</strain>
    </source>
</reference>
<dbReference type="PROSITE" id="PS00627">
    <property type="entry name" value="GHMP_KINASES_ATP"/>
    <property type="match status" value="1"/>
</dbReference>
<dbReference type="EMBL" id="CP031442">
    <property type="protein sequence ID" value="AXM07236.1"/>
    <property type="molecule type" value="Genomic_DNA"/>
</dbReference>
<dbReference type="Proteomes" id="UP000256621">
    <property type="component" value="Chromosome"/>
</dbReference>
<keyword evidence="7" id="KW-0460">Magnesium</keyword>
<dbReference type="PANTHER" id="PTHR10457">
    <property type="entry name" value="MEVALONATE KINASE/GALACTOKINASE"/>
    <property type="match status" value="1"/>
</dbReference>
<keyword evidence="4" id="KW-0547">Nucleotide-binding</keyword>
<protein>
    <recommendedName>
        <fullName evidence="10">Galactokinase</fullName>
        <ecNumber evidence="10">2.7.1.6</ecNumber>
    </recommendedName>
</protein>
<dbReference type="Proteomes" id="UP000226191">
    <property type="component" value="Unassembled WGS sequence"/>
</dbReference>
<name>A0A2B7I9B6_CUTAC</name>
<feature type="domain" description="Galactokinase N-terminal" evidence="13">
    <location>
        <begin position="34"/>
        <end position="81"/>
    </location>
</feature>